<comment type="caution">
    <text evidence="1">The sequence shown here is derived from an EMBL/GenBank/DDBJ whole genome shotgun (WGS) entry which is preliminary data.</text>
</comment>
<organism evidence="1 2">
    <name type="scientific">Populus alba</name>
    <name type="common">White poplar</name>
    <dbReference type="NCBI Taxonomy" id="43335"/>
    <lineage>
        <taxon>Eukaryota</taxon>
        <taxon>Viridiplantae</taxon>
        <taxon>Streptophyta</taxon>
        <taxon>Embryophyta</taxon>
        <taxon>Tracheophyta</taxon>
        <taxon>Spermatophyta</taxon>
        <taxon>Magnoliopsida</taxon>
        <taxon>eudicotyledons</taxon>
        <taxon>Gunneridae</taxon>
        <taxon>Pentapetalae</taxon>
        <taxon>rosids</taxon>
        <taxon>fabids</taxon>
        <taxon>Malpighiales</taxon>
        <taxon>Salicaceae</taxon>
        <taxon>Saliceae</taxon>
        <taxon>Populus</taxon>
    </lineage>
</organism>
<reference evidence="1 2" key="1">
    <citation type="journal article" date="2024" name="Plant Biotechnol. J.">
        <title>Genome and CRISPR/Cas9 system of a widespread forest tree (Populus alba) in the world.</title>
        <authorList>
            <person name="Liu Y.J."/>
            <person name="Jiang P.F."/>
            <person name="Han X.M."/>
            <person name="Li X.Y."/>
            <person name="Wang H.M."/>
            <person name="Wang Y.J."/>
            <person name="Wang X.X."/>
            <person name="Zeng Q.Y."/>
        </authorList>
    </citation>
    <scope>NUCLEOTIDE SEQUENCE [LARGE SCALE GENOMIC DNA]</scope>
    <source>
        <strain evidence="2">cv. PAL-ZL1</strain>
    </source>
</reference>
<protein>
    <submittedName>
        <fullName evidence="1">Uncharacterized protein</fullName>
    </submittedName>
</protein>
<dbReference type="Proteomes" id="UP000309997">
    <property type="component" value="Unassembled WGS sequence"/>
</dbReference>
<dbReference type="EMBL" id="RCHU02000001">
    <property type="protein sequence ID" value="KAL3609115.1"/>
    <property type="molecule type" value="Genomic_DNA"/>
</dbReference>
<proteinExistence type="predicted"/>
<accession>A0ACC4CW52</accession>
<sequence>MEGSLPNLEEYLYDNASKVAKWVWAGGYLFSMSSDTTISLAPKTPAISLSLQKYIMGNGNRALFVLFSLILIHVLMSSLPCLHHERKVLLLYRNQGRRLLVSVSSLSSNANKSNEANKDPQKAVETSLRKAPPSLSNPTQNK</sequence>
<name>A0ACC4CW52_POPAL</name>
<evidence type="ECO:0000313" key="2">
    <source>
        <dbReference type="Proteomes" id="UP000309997"/>
    </source>
</evidence>
<evidence type="ECO:0000313" key="1">
    <source>
        <dbReference type="EMBL" id="KAL3609115.1"/>
    </source>
</evidence>
<keyword evidence="2" id="KW-1185">Reference proteome</keyword>
<gene>
    <name evidence="1" type="ORF">D5086_000135</name>
</gene>